<proteinExistence type="predicted"/>
<name>A0A0G4J2V9_PLABS</name>
<sequence>MPSSTPPPCWPGRYLSNTPVIMTQMAHPVLFIGKPTRYQVLAVSSLRQETEPNGKRQQRRHRPERAKSSSSSRRTLASSKSTPTLTDFYFAESASRGAIHERLEGIRHSELQLVALDHTQDVQEAAADEALDSPLCRKVHRDNQQQPETRLHKVDESGDEEAHTEETTVGSEDPKSSGEHGVGRPLFAGIGPRYREALDELRQAASLMADATAEIRNDNAQLARIVELIWRSYEACAERLVEEVLRDSALDGTRVEEAAGLRAQLETAHGSLRAAQAALAEKEGIVEFYRERCERLRDASKALTS</sequence>
<dbReference type="AlphaFoldDB" id="A0A0G4J2V9"/>
<evidence type="ECO:0000256" key="1">
    <source>
        <dbReference type="SAM" id="Coils"/>
    </source>
</evidence>
<reference evidence="3 4" key="1">
    <citation type="submission" date="2015-02" db="EMBL/GenBank/DDBJ databases">
        <authorList>
            <person name="Chooi Y.-H."/>
        </authorList>
    </citation>
    <scope>NUCLEOTIDE SEQUENCE [LARGE SCALE GENOMIC DNA]</scope>
    <source>
        <strain evidence="3">E3</strain>
    </source>
</reference>
<feature type="region of interest" description="Disordered" evidence="2">
    <location>
        <begin position="133"/>
        <end position="183"/>
    </location>
</feature>
<keyword evidence="1" id="KW-0175">Coiled coil</keyword>
<feature type="compositionally biased region" description="Basic and acidic residues" evidence="2">
    <location>
        <begin position="149"/>
        <end position="182"/>
    </location>
</feature>
<protein>
    <submittedName>
        <fullName evidence="3">Uncharacterized protein</fullName>
    </submittedName>
</protein>
<evidence type="ECO:0000256" key="2">
    <source>
        <dbReference type="SAM" id="MobiDB-lite"/>
    </source>
</evidence>
<organism evidence="3 4">
    <name type="scientific">Plasmodiophora brassicae</name>
    <name type="common">Clubroot disease agent</name>
    <dbReference type="NCBI Taxonomy" id="37360"/>
    <lineage>
        <taxon>Eukaryota</taxon>
        <taxon>Sar</taxon>
        <taxon>Rhizaria</taxon>
        <taxon>Endomyxa</taxon>
        <taxon>Phytomyxea</taxon>
        <taxon>Plasmodiophorida</taxon>
        <taxon>Plasmodiophoridae</taxon>
        <taxon>Plasmodiophora</taxon>
    </lineage>
</organism>
<accession>A0A0G4J2V9</accession>
<gene>
    <name evidence="3" type="ORF">PBRA_008800</name>
</gene>
<evidence type="ECO:0000313" key="3">
    <source>
        <dbReference type="EMBL" id="CEP01857.1"/>
    </source>
</evidence>
<feature type="region of interest" description="Disordered" evidence="2">
    <location>
        <begin position="44"/>
        <end position="81"/>
    </location>
</feature>
<feature type="compositionally biased region" description="Low complexity" evidence="2">
    <location>
        <begin position="68"/>
        <end position="81"/>
    </location>
</feature>
<dbReference type="EMBL" id="CDSF01000120">
    <property type="protein sequence ID" value="CEP01857.1"/>
    <property type="molecule type" value="Genomic_DNA"/>
</dbReference>
<dbReference type="Proteomes" id="UP000039324">
    <property type="component" value="Unassembled WGS sequence"/>
</dbReference>
<feature type="coiled-coil region" evidence="1">
    <location>
        <begin position="272"/>
        <end position="299"/>
    </location>
</feature>
<keyword evidence="4" id="KW-1185">Reference proteome</keyword>
<evidence type="ECO:0000313" key="4">
    <source>
        <dbReference type="Proteomes" id="UP000039324"/>
    </source>
</evidence>